<dbReference type="PANTHER" id="PTHR43255">
    <property type="entry name" value="IRON-SULFUR-BINDING OXIDOREDUCTASE FADF-RELATED-RELATED"/>
    <property type="match status" value="1"/>
</dbReference>
<dbReference type="OrthoDB" id="5411305at2"/>
<dbReference type="Gene3D" id="1.10.1060.10">
    <property type="entry name" value="Alpha-helical ferredoxin"/>
    <property type="match status" value="1"/>
</dbReference>
<dbReference type="eggNOG" id="COG0247">
    <property type="taxonomic scope" value="Bacteria"/>
</dbReference>
<gene>
    <name evidence="7" type="ordered locus">Desti_4262</name>
</gene>
<feature type="domain" description="4Fe-4S ferredoxin-type" evidence="6">
    <location>
        <begin position="3"/>
        <end position="35"/>
    </location>
</feature>
<dbReference type="Pfam" id="PF02754">
    <property type="entry name" value="CCG"/>
    <property type="match status" value="2"/>
</dbReference>
<evidence type="ECO:0000256" key="3">
    <source>
        <dbReference type="ARBA" id="ARBA00023002"/>
    </source>
</evidence>
<dbReference type="InterPro" id="IPR017900">
    <property type="entry name" value="4Fe4S_Fe_S_CS"/>
</dbReference>
<evidence type="ECO:0000313" key="7">
    <source>
        <dbReference type="EMBL" id="AFM26897.1"/>
    </source>
</evidence>
<keyword evidence="5" id="KW-0411">Iron-sulfur</keyword>
<dbReference type="GO" id="GO:0046872">
    <property type="term" value="F:metal ion binding"/>
    <property type="evidence" value="ECO:0007669"/>
    <property type="project" value="UniProtKB-KW"/>
</dbReference>
<evidence type="ECO:0000256" key="5">
    <source>
        <dbReference type="ARBA" id="ARBA00023014"/>
    </source>
</evidence>
<dbReference type="GO" id="GO:0005886">
    <property type="term" value="C:plasma membrane"/>
    <property type="evidence" value="ECO:0007669"/>
    <property type="project" value="TreeGrafter"/>
</dbReference>
<keyword evidence="1" id="KW-0004">4Fe-4S</keyword>
<accession>I4CBF6</accession>
<keyword evidence="2" id="KW-0479">Metal-binding</keyword>
<dbReference type="Proteomes" id="UP000006055">
    <property type="component" value="Chromosome"/>
</dbReference>
<evidence type="ECO:0000313" key="8">
    <source>
        <dbReference type="Proteomes" id="UP000006055"/>
    </source>
</evidence>
<feature type="domain" description="4Fe-4S ferredoxin-type" evidence="6">
    <location>
        <begin position="51"/>
        <end position="79"/>
    </location>
</feature>
<reference evidence="8" key="1">
    <citation type="submission" date="2012-06" db="EMBL/GenBank/DDBJ databases">
        <title>Complete sequence of chromosome of Desulfomonile tiedjei DSM 6799.</title>
        <authorList>
            <person name="Lucas S."/>
            <person name="Copeland A."/>
            <person name="Lapidus A."/>
            <person name="Glavina del Rio T."/>
            <person name="Dalin E."/>
            <person name="Tice H."/>
            <person name="Bruce D."/>
            <person name="Goodwin L."/>
            <person name="Pitluck S."/>
            <person name="Peters L."/>
            <person name="Ovchinnikova G."/>
            <person name="Zeytun A."/>
            <person name="Lu M."/>
            <person name="Kyrpides N."/>
            <person name="Mavromatis K."/>
            <person name="Ivanova N."/>
            <person name="Brettin T."/>
            <person name="Detter J.C."/>
            <person name="Han C."/>
            <person name="Larimer F."/>
            <person name="Land M."/>
            <person name="Hauser L."/>
            <person name="Markowitz V."/>
            <person name="Cheng J.-F."/>
            <person name="Hugenholtz P."/>
            <person name="Woyke T."/>
            <person name="Wu D."/>
            <person name="Spring S."/>
            <person name="Schroeder M."/>
            <person name="Brambilla E."/>
            <person name="Klenk H.-P."/>
            <person name="Eisen J.A."/>
        </authorList>
    </citation>
    <scope>NUCLEOTIDE SEQUENCE [LARGE SCALE GENOMIC DNA]</scope>
    <source>
        <strain evidence="8">ATCC 49306 / DSM 6799 / DCB-1</strain>
    </source>
</reference>
<dbReference type="RefSeq" id="WP_014812017.1">
    <property type="nucleotide sequence ID" value="NC_018025.1"/>
</dbReference>
<name>I4CBF6_DESTA</name>
<dbReference type="KEGG" id="dti:Desti_4262"/>
<dbReference type="InterPro" id="IPR051460">
    <property type="entry name" value="HdrC_iron-sulfur_subunit"/>
</dbReference>
<dbReference type="InterPro" id="IPR009051">
    <property type="entry name" value="Helical_ferredxn"/>
</dbReference>
<dbReference type="PROSITE" id="PS51379">
    <property type="entry name" value="4FE4S_FER_2"/>
    <property type="match status" value="2"/>
</dbReference>
<evidence type="ECO:0000256" key="4">
    <source>
        <dbReference type="ARBA" id="ARBA00023004"/>
    </source>
</evidence>
<evidence type="ECO:0000256" key="1">
    <source>
        <dbReference type="ARBA" id="ARBA00022485"/>
    </source>
</evidence>
<dbReference type="InterPro" id="IPR004017">
    <property type="entry name" value="Cys_rich_dom"/>
</dbReference>
<protein>
    <submittedName>
        <fullName evidence="7">Fe-S oxidoreductase</fullName>
    </submittedName>
</protein>
<dbReference type="EMBL" id="CP003360">
    <property type="protein sequence ID" value="AFM26897.1"/>
    <property type="molecule type" value="Genomic_DNA"/>
</dbReference>
<keyword evidence="3" id="KW-0560">Oxidoreductase</keyword>
<dbReference type="AlphaFoldDB" id="I4CBF6"/>
<dbReference type="PATRIC" id="fig|706587.4.peg.4835"/>
<keyword evidence="8" id="KW-1185">Reference proteome</keyword>
<dbReference type="Pfam" id="PF13183">
    <property type="entry name" value="Fer4_8"/>
    <property type="match status" value="1"/>
</dbReference>
<evidence type="ECO:0000259" key="6">
    <source>
        <dbReference type="PROSITE" id="PS51379"/>
    </source>
</evidence>
<dbReference type="GO" id="GO:0016491">
    <property type="term" value="F:oxidoreductase activity"/>
    <property type="evidence" value="ECO:0007669"/>
    <property type="project" value="UniProtKB-KW"/>
</dbReference>
<dbReference type="PANTHER" id="PTHR43255:SF1">
    <property type="entry name" value="IRON-SULFUR-BINDING OXIDOREDUCTASE FADF-RELATED"/>
    <property type="match status" value="1"/>
</dbReference>
<dbReference type="HOGENOM" id="CLU_023081_6_1_7"/>
<organism evidence="7 8">
    <name type="scientific">Desulfomonile tiedjei (strain ATCC 49306 / DSM 6799 / DCB-1)</name>
    <dbReference type="NCBI Taxonomy" id="706587"/>
    <lineage>
        <taxon>Bacteria</taxon>
        <taxon>Pseudomonadati</taxon>
        <taxon>Thermodesulfobacteriota</taxon>
        <taxon>Desulfomonilia</taxon>
        <taxon>Desulfomonilales</taxon>
        <taxon>Desulfomonilaceae</taxon>
        <taxon>Desulfomonile</taxon>
    </lineage>
</organism>
<dbReference type="InterPro" id="IPR017896">
    <property type="entry name" value="4Fe4S_Fe-S-bd"/>
</dbReference>
<evidence type="ECO:0000256" key="2">
    <source>
        <dbReference type="ARBA" id="ARBA00022723"/>
    </source>
</evidence>
<keyword evidence="4" id="KW-0408">Iron</keyword>
<proteinExistence type="predicted"/>
<dbReference type="PROSITE" id="PS00198">
    <property type="entry name" value="4FE4S_FER_1"/>
    <property type="match status" value="1"/>
</dbReference>
<sequence length="376" mass="42158">MSLNKIIDETRAYYCLDCGICTGSCPVSRVSPEFSPRLMVEKSLMDEEENPLEDVNIWSCLSCGQCSSRCPSKIDYPEFVRKVREEAVLQGKGGVTAHRGLFQTIMRLQTLELKQSKTEWARETGRISETGDTYYFVGCSPYFDVEFHDDWGLNVMDGPKGVLKLLNKVGIEPVIHDDERCCGHDLLWNGDKENFAKLARRNVELIKSLGCKRVVFQCPEGYITFKKYYPEVLGDLGLELVHFYDLLLDQVKAGAFSFEPLEGIVTYHDPCRLGRQAGIMDTPRALIESIPGIVLKEMEHNRENGLCCGTSAWMSCSSCSKAIQKNRINEAIAVQAGTLITACPKCRLHLSCALRDMEVDIKIQDMNDLLAGALKA</sequence>
<dbReference type="GO" id="GO:0051539">
    <property type="term" value="F:4 iron, 4 sulfur cluster binding"/>
    <property type="evidence" value="ECO:0007669"/>
    <property type="project" value="UniProtKB-KW"/>
</dbReference>
<dbReference type="SUPFAM" id="SSF46548">
    <property type="entry name" value="alpha-helical ferredoxin"/>
    <property type="match status" value="1"/>
</dbReference>
<dbReference type="STRING" id="706587.Desti_4262"/>